<dbReference type="EC" id="3.5.4.4" evidence="3"/>
<keyword evidence="6" id="KW-0862">Zinc</keyword>
<name>A0ABW1UNC9_9LACO</name>
<protein>
    <recommendedName>
        <fullName evidence="3">adenosine deaminase</fullName>
        <ecNumber evidence="3">3.5.4.4</ecNumber>
    </recommendedName>
</protein>
<keyword evidence="5 8" id="KW-0378">Hydrolase</keyword>
<gene>
    <name evidence="8" type="primary">add</name>
    <name evidence="8" type="ORF">ACFQHW_03015</name>
</gene>
<dbReference type="EMBL" id="JBHSSM010000008">
    <property type="protein sequence ID" value="MFC6314536.1"/>
    <property type="molecule type" value="Genomic_DNA"/>
</dbReference>
<proteinExistence type="inferred from homology"/>
<evidence type="ECO:0000313" key="8">
    <source>
        <dbReference type="EMBL" id="MFC6314536.1"/>
    </source>
</evidence>
<evidence type="ECO:0000256" key="3">
    <source>
        <dbReference type="ARBA" id="ARBA00012784"/>
    </source>
</evidence>
<reference evidence="9" key="1">
    <citation type="journal article" date="2019" name="Int. J. Syst. Evol. Microbiol.">
        <title>The Global Catalogue of Microorganisms (GCM) 10K type strain sequencing project: providing services to taxonomists for standard genome sequencing and annotation.</title>
        <authorList>
            <consortium name="The Broad Institute Genomics Platform"/>
            <consortium name="The Broad Institute Genome Sequencing Center for Infectious Disease"/>
            <person name="Wu L."/>
            <person name="Ma J."/>
        </authorList>
    </citation>
    <scope>NUCLEOTIDE SEQUENCE [LARGE SCALE GENOMIC DNA]</scope>
    <source>
        <strain evidence="9">CCM 8897</strain>
    </source>
</reference>
<comment type="similarity">
    <text evidence="2">Belongs to the metallo-dependent hydrolases superfamily. Adenosine and AMP deaminases family.</text>
</comment>
<evidence type="ECO:0000256" key="4">
    <source>
        <dbReference type="ARBA" id="ARBA00022723"/>
    </source>
</evidence>
<dbReference type="Proteomes" id="UP001596310">
    <property type="component" value="Unassembled WGS sequence"/>
</dbReference>
<dbReference type="Gene3D" id="3.20.20.140">
    <property type="entry name" value="Metal-dependent hydrolases"/>
    <property type="match status" value="1"/>
</dbReference>
<dbReference type="PANTHER" id="PTHR11409:SF43">
    <property type="entry name" value="ADENOSINE DEAMINASE"/>
    <property type="match status" value="1"/>
</dbReference>
<keyword evidence="9" id="KW-1185">Reference proteome</keyword>
<dbReference type="InterPro" id="IPR006330">
    <property type="entry name" value="Ado/ade_deaminase"/>
</dbReference>
<dbReference type="InterPro" id="IPR032466">
    <property type="entry name" value="Metal_Hydrolase"/>
</dbReference>
<dbReference type="PANTHER" id="PTHR11409">
    <property type="entry name" value="ADENOSINE DEAMINASE"/>
    <property type="match status" value="1"/>
</dbReference>
<evidence type="ECO:0000313" key="9">
    <source>
        <dbReference type="Proteomes" id="UP001596310"/>
    </source>
</evidence>
<keyword evidence="4" id="KW-0479">Metal-binding</keyword>
<evidence type="ECO:0000256" key="6">
    <source>
        <dbReference type="ARBA" id="ARBA00022833"/>
    </source>
</evidence>
<feature type="domain" description="Adenosine deaminase" evidence="7">
    <location>
        <begin position="12"/>
        <end position="333"/>
    </location>
</feature>
<dbReference type="Pfam" id="PF00962">
    <property type="entry name" value="A_deaminase"/>
    <property type="match status" value="1"/>
</dbReference>
<evidence type="ECO:0000256" key="5">
    <source>
        <dbReference type="ARBA" id="ARBA00022801"/>
    </source>
</evidence>
<evidence type="ECO:0000256" key="1">
    <source>
        <dbReference type="ARBA" id="ARBA00001947"/>
    </source>
</evidence>
<comment type="cofactor">
    <cofactor evidence="1">
        <name>Zn(2+)</name>
        <dbReference type="ChEBI" id="CHEBI:29105"/>
    </cofactor>
</comment>
<dbReference type="RefSeq" id="WP_125600548.1">
    <property type="nucleotide sequence ID" value="NZ_JBHSSM010000008.1"/>
</dbReference>
<evidence type="ECO:0000259" key="7">
    <source>
        <dbReference type="Pfam" id="PF00962"/>
    </source>
</evidence>
<accession>A0ABW1UNC9</accession>
<dbReference type="NCBIfam" id="TIGR01430">
    <property type="entry name" value="aden_deam"/>
    <property type="match status" value="1"/>
</dbReference>
<dbReference type="InterPro" id="IPR001365">
    <property type="entry name" value="A_deaminase_dom"/>
</dbReference>
<sequence length="339" mass="36960">MLTETELRALKKVELHCHLDGSLPLPTIHRLAAMAHLYLPQDDQELRKLVSVTEDAKDLMDYLRRFDVVLPLLQTAPALELAAHDLIGQCAAENVRYIEVRYAPDLTTEQGLTVTESIEAVLRGLAKGRAEFGVDSGLLVCAMRQFPLAQGEKMFDQALPYLGQGLVGGDFAGDEAGFGTEVITPAIKYAEGLDLPLTVHAGESHCAHNVIAALALQIRRIGHGVALAGHPDFQKTFAQAGATIEMCLTSNLQTKAISDVTHYPVAEFLAAGMKITINTDNRTVSNTDLTKEYGLWQQYFGITKAQFLQFNLNAINAAYCPPAVREQVVAELQANYSGK</sequence>
<dbReference type="GO" id="GO:0016787">
    <property type="term" value="F:hydrolase activity"/>
    <property type="evidence" value="ECO:0007669"/>
    <property type="project" value="UniProtKB-KW"/>
</dbReference>
<evidence type="ECO:0000256" key="2">
    <source>
        <dbReference type="ARBA" id="ARBA00006676"/>
    </source>
</evidence>
<comment type="caution">
    <text evidence="8">The sequence shown here is derived from an EMBL/GenBank/DDBJ whole genome shotgun (WGS) entry which is preliminary data.</text>
</comment>
<organism evidence="8 9">
    <name type="scientific">Lapidilactobacillus achengensis</name>
    <dbReference type="NCBI Taxonomy" id="2486000"/>
    <lineage>
        <taxon>Bacteria</taxon>
        <taxon>Bacillati</taxon>
        <taxon>Bacillota</taxon>
        <taxon>Bacilli</taxon>
        <taxon>Lactobacillales</taxon>
        <taxon>Lactobacillaceae</taxon>
        <taxon>Lapidilactobacillus</taxon>
    </lineage>
</organism>
<dbReference type="SUPFAM" id="SSF51556">
    <property type="entry name" value="Metallo-dependent hydrolases"/>
    <property type="match status" value="1"/>
</dbReference>